<dbReference type="KEGG" id="taci:TDSAC_0424"/>
<dbReference type="InterPro" id="IPR052533">
    <property type="entry name" value="WalJ/YycJ-like"/>
</dbReference>
<proteinExistence type="predicted"/>
<dbReference type="PANTHER" id="PTHR47619:SF1">
    <property type="entry name" value="EXODEOXYRIBONUCLEASE WALJ"/>
    <property type="match status" value="1"/>
</dbReference>
<protein>
    <submittedName>
        <fullName evidence="2">Phosphoribosyl 1,2-cyclic phosphodiesterase</fullName>
    </submittedName>
</protein>
<evidence type="ECO:0000313" key="3">
    <source>
        <dbReference type="Proteomes" id="UP000244792"/>
    </source>
</evidence>
<reference evidence="2 3" key="1">
    <citation type="submission" date="2017-04" db="EMBL/GenBank/DDBJ databases">
        <title>Genomic insights into metabolism of Thermodesulfobium acidiphilum.</title>
        <authorList>
            <person name="Toshchakov S.V."/>
            <person name="Frolov E.N."/>
            <person name="Kublanov I.V."/>
            <person name="Samarov N.I."/>
            <person name="Novikov A."/>
            <person name="Lebedinsky A.V."/>
            <person name="Bonch-Osmolovskaya E.A."/>
            <person name="Chernyh N.A."/>
        </authorList>
    </citation>
    <scope>NUCLEOTIDE SEQUENCE [LARGE SCALE GENOMIC DNA]</scope>
    <source>
        <strain evidence="2 3">3127-1</strain>
    </source>
</reference>
<dbReference type="PANTHER" id="PTHR47619">
    <property type="entry name" value="METALLO-HYDROLASE YYCJ-RELATED"/>
    <property type="match status" value="1"/>
</dbReference>
<evidence type="ECO:0000259" key="1">
    <source>
        <dbReference type="SMART" id="SM00849"/>
    </source>
</evidence>
<sequence length="257" mass="29335">MKSVELSVLASSSSGNSTLLRIGGYNFLIDVGVSCFYLKKALESLYLRIGDIDAVFITHEHTDHVKGLEVFMKNYNIPVFIREKCLYEVSRKVSCRNCFQILNDDIKFNDVKVSFFPTSHDAIDPIGYEFSYKDFCFSYITDLGEVTSDVKYAIDKSDLLVLESNHDIEMLKNGSYPYYLKKRILSSNGHLSNKDAAFALLNSKIKKRNIVLGHLSEKNNCIELLKKTYREIFGKSKLPFKIKIAKPREIVGLKINI</sequence>
<dbReference type="InterPro" id="IPR036866">
    <property type="entry name" value="RibonucZ/Hydroxyglut_hydro"/>
</dbReference>
<dbReference type="Pfam" id="PF12706">
    <property type="entry name" value="Lactamase_B_2"/>
    <property type="match status" value="1"/>
</dbReference>
<dbReference type="Proteomes" id="UP000244792">
    <property type="component" value="Chromosome"/>
</dbReference>
<keyword evidence="3" id="KW-1185">Reference proteome</keyword>
<name>A0A2R4VZD3_THEAF</name>
<gene>
    <name evidence="2" type="ORF">TDSAC_0424</name>
</gene>
<dbReference type="RefSeq" id="WP_199919862.1">
    <property type="nucleotide sequence ID" value="NZ_CP020921.1"/>
</dbReference>
<dbReference type="SUPFAM" id="SSF56281">
    <property type="entry name" value="Metallo-hydrolase/oxidoreductase"/>
    <property type="match status" value="1"/>
</dbReference>
<dbReference type="EMBL" id="CP020921">
    <property type="protein sequence ID" value="AWB09800.1"/>
    <property type="molecule type" value="Genomic_DNA"/>
</dbReference>
<dbReference type="InterPro" id="IPR001279">
    <property type="entry name" value="Metallo-B-lactamas"/>
</dbReference>
<dbReference type="Gene3D" id="3.60.15.10">
    <property type="entry name" value="Ribonuclease Z/Hydroxyacylglutathione hydrolase-like"/>
    <property type="match status" value="1"/>
</dbReference>
<dbReference type="AlphaFoldDB" id="A0A2R4VZD3"/>
<dbReference type="SMART" id="SM00849">
    <property type="entry name" value="Lactamase_B"/>
    <property type="match status" value="1"/>
</dbReference>
<accession>A0A2R4VZD3</accession>
<organism evidence="2 3">
    <name type="scientific">Thermodesulfobium acidiphilum</name>
    <dbReference type="NCBI Taxonomy" id="1794699"/>
    <lineage>
        <taxon>Bacteria</taxon>
        <taxon>Pseudomonadati</taxon>
        <taxon>Thermodesulfobiota</taxon>
        <taxon>Thermodesulfobiia</taxon>
        <taxon>Thermodesulfobiales</taxon>
        <taxon>Thermodesulfobiaceae</taxon>
        <taxon>Thermodesulfobium</taxon>
    </lineage>
</organism>
<feature type="domain" description="Metallo-beta-lactamase" evidence="1">
    <location>
        <begin position="14"/>
        <end position="179"/>
    </location>
</feature>
<evidence type="ECO:0000313" key="2">
    <source>
        <dbReference type="EMBL" id="AWB09800.1"/>
    </source>
</evidence>